<dbReference type="Proteomes" id="UP000275267">
    <property type="component" value="Unassembled WGS sequence"/>
</dbReference>
<proteinExistence type="inferred from homology"/>
<dbReference type="FunFam" id="3.60.10.10:FF:000014">
    <property type="entry name" value="Type I inositol polyphosphate 5-phosphatase 1"/>
    <property type="match status" value="1"/>
</dbReference>
<dbReference type="GO" id="GO:0004445">
    <property type="term" value="F:inositol-polyphosphate 5-phosphatase activity"/>
    <property type="evidence" value="ECO:0007669"/>
    <property type="project" value="InterPro"/>
</dbReference>
<dbReference type="SUPFAM" id="SSF56219">
    <property type="entry name" value="DNase I-like"/>
    <property type="match status" value="1"/>
</dbReference>
<dbReference type="OrthoDB" id="621918at2759"/>
<feature type="compositionally biased region" description="Basic and acidic residues" evidence="3">
    <location>
        <begin position="44"/>
        <end position="58"/>
    </location>
</feature>
<sequence length="487" mass="56018">MAASLGASRTLRNGGGRQMQLWNRVVLRKWLNIGAGSGDSDFSADERSEGEADREDMPGWKRELCNEERILAGLGASTTGANDVPYRLRRHRSEILCAQYVDVRELRICVGTWNVGGRFPPSDLDIEEWLDMEDPADIYVIGFQEIVPLNAGNIFGAEDNRPVSVWEQIIRETLNKNFSDKSRFKCHSDPPSASRFNPSDAALSMEHESLIGFDNDSDGELQPLIEQDHNCRLQDKIDENFEAFPEEGLDKRVKRKMPEFVRIISKQMGSISVSMSIHQTPFCFVCCHLAAGEKDGDDLKRNSNVEEILRRTVFNPVHTVSMPMRIHDHERIIWFGDLNYRIDLSYERAHELISKQDWDGLFERDQMKRELRKGCTFDGWFEGVIRFPPTYKYEFDSGSYVNDESKSGRRTPAWCDRILSYGKGIRLLSYKRGELTLSDHRPVTAVYLVEIEVFRRRKLRRALTFTDAEVEHYLSSEDDGLSEPKSR</sequence>
<dbReference type="GO" id="GO:0034485">
    <property type="term" value="F:phosphatidylinositol-3,4,5-trisphosphate 5-phosphatase activity"/>
    <property type="evidence" value="ECO:0007669"/>
    <property type="project" value="TreeGrafter"/>
</dbReference>
<dbReference type="PANTHER" id="PTHR45666">
    <property type="entry name" value="TYPE IV INOSITOL POLYPHOSPHATE 5-PHOSPHATASE 9"/>
    <property type="match status" value="1"/>
</dbReference>
<evidence type="ECO:0000256" key="2">
    <source>
        <dbReference type="ARBA" id="ARBA00022801"/>
    </source>
</evidence>
<feature type="domain" description="Inositol polyphosphate-related phosphatase" evidence="4">
    <location>
        <begin position="104"/>
        <end position="455"/>
    </location>
</feature>
<gene>
    <name evidence="5" type="ORF">C2845_PM06G00530</name>
</gene>
<keyword evidence="2" id="KW-0378">Hydrolase</keyword>
<dbReference type="GO" id="GO:0004439">
    <property type="term" value="F:phosphatidylinositol-4,5-bisphosphate 5-phosphatase activity"/>
    <property type="evidence" value="ECO:0007669"/>
    <property type="project" value="TreeGrafter"/>
</dbReference>
<evidence type="ECO:0000256" key="1">
    <source>
        <dbReference type="ARBA" id="ARBA00010768"/>
    </source>
</evidence>
<dbReference type="AlphaFoldDB" id="A0A3L6RAD0"/>
<dbReference type="Gene3D" id="3.60.10.10">
    <property type="entry name" value="Endonuclease/exonuclease/phosphatase"/>
    <property type="match status" value="2"/>
</dbReference>
<comment type="caution">
    <text evidence="5">The sequence shown here is derived from an EMBL/GenBank/DDBJ whole genome shotgun (WGS) entry which is preliminary data.</text>
</comment>
<comment type="similarity">
    <text evidence="1">Belongs to the inositol polyphosphate 5-phosphatase family.</text>
</comment>
<evidence type="ECO:0000256" key="3">
    <source>
        <dbReference type="SAM" id="MobiDB-lite"/>
    </source>
</evidence>
<dbReference type="InterPro" id="IPR000300">
    <property type="entry name" value="IPPc"/>
</dbReference>
<accession>A0A3L6RAD0</accession>
<evidence type="ECO:0000259" key="4">
    <source>
        <dbReference type="SMART" id="SM00128"/>
    </source>
</evidence>
<feature type="region of interest" description="Disordered" evidence="3">
    <location>
        <begin position="38"/>
        <end position="58"/>
    </location>
</feature>
<dbReference type="Pfam" id="PF22669">
    <property type="entry name" value="Exo_endo_phos2"/>
    <property type="match status" value="2"/>
</dbReference>
<evidence type="ECO:0000313" key="6">
    <source>
        <dbReference type="Proteomes" id="UP000275267"/>
    </source>
</evidence>
<dbReference type="InterPro" id="IPR045849">
    <property type="entry name" value="IP5P_plant"/>
</dbReference>
<evidence type="ECO:0000313" key="5">
    <source>
        <dbReference type="EMBL" id="RLM98804.1"/>
    </source>
</evidence>
<name>A0A3L6RAD0_PANMI</name>
<organism evidence="5 6">
    <name type="scientific">Panicum miliaceum</name>
    <name type="common">Proso millet</name>
    <name type="synonym">Broomcorn millet</name>
    <dbReference type="NCBI Taxonomy" id="4540"/>
    <lineage>
        <taxon>Eukaryota</taxon>
        <taxon>Viridiplantae</taxon>
        <taxon>Streptophyta</taxon>
        <taxon>Embryophyta</taxon>
        <taxon>Tracheophyta</taxon>
        <taxon>Spermatophyta</taxon>
        <taxon>Magnoliopsida</taxon>
        <taxon>Liliopsida</taxon>
        <taxon>Poales</taxon>
        <taxon>Poaceae</taxon>
        <taxon>PACMAD clade</taxon>
        <taxon>Panicoideae</taxon>
        <taxon>Panicodae</taxon>
        <taxon>Paniceae</taxon>
        <taxon>Panicinae</taxon>
        <taxon>Panicum</taxon>
        <taxon>Panicum sect. Panicum</taxon>
    </lineage>
</organism>
<dbReference type="GO" id="GO:0046856">
    <property type="term" value="P:phosphatidylinositol dephosphorylation"/>
    <property type="evidence" value="ECO:0007669"/>
    <property type="project" value="InterPro"/>
</dbReference>
<dbReference type="InterPro" id="IPR036691">
    <property type="entry name" value="Endo/exonu/phosph_ase_sf"/>
</dbReference>
<dbReference type="SMART" id="SM00128">
    <property type="entry name" value="IPPc"/>
    <property type="match status" value="1"/>
</dbReference>
<dbReference type="PANTHER" id="PTHR45666:SF9">
    <property type="entry name" value="INOSITOL POLYPHOSPHATE-RELATED PHOSPHATASE DOMAIN-CONTAINING PROTEIN"/>
    <property type="match status" value="1"/>
</dbReference>
<reference evidence="6" key="1">
    <citation type="journal article" date="2019" name="Nat. Commun.">
        <title>The genome of broomcorn millet.</title>
        <authorList>
            <person name="Zou C."/>
            <person name="Miki D."/>
            <person name="Li D."/>
            <person name="Tang Q."/>
            <person name="Xiao L."/>
            <person name="Rajput S."/>
            <person name="Deng P."/>
            <person name="Jia W."/>
            <person name="Huang R."/>
            <person name="Zhang M."/>
            <person name="Sun Y."/>
            <person name="Hu J."/>
            <person name="Fu X."/>
            <person name="Schnable P.S."/>
            <person name="Li F."/>
            <person name="Zhang H."/>
            <person name="Feng B."/>
            <person name="Zhu X."/>
            <person name="Liu R."/>
            <person name="Schnable J.C."/>
            <person name="Zhu J.-K."/>
            <person name="Zhang H."/>
        </authorList>
    </citation>
    <scope>NUCLEOTIDE SEQUENCE [LARGE SCALE GENOMIC DNA]</scope>
</reference>
<protein>
    <recommendedName>
        <fullName evidence="4">Inositol polyphosphate-related phosphatase domain-containing protein</fullName>
    </recommendedName>
</protein>
<keyword evidence="6" id="KW-1185">Reference proteome</keyword>
<dbReference type="EMBL" id="PQIB02000009">
    <property type="protein sequence ID" value="RLM98804.1"/>
    <property type="molecule type" value="Genomic_DNA"/>
</dbReference>
<dbReference type="STRING" id="4540.A0A3L6RAD0"/>